<feature type="transmembrane region" description="Helical" evidence="7">
    <location>
        <begin position="274"/>
        <end position="292"/>
    </location>
</feature>
<feature type="transmembrane region" description="Helical" evidence="7">
    <location>
        <begin position="298"/>
        <end position="318"/>
    </location>
</feature>
<evidence type="ECO:0000313" key="10">
    <source>
        <dbReference type="Proteomes" id="UP000810292"/>
    </source>
</evidence>
<dbReference type="AlphaFoldDB" id="A0A9D9IAV5"/>
<evidence type="ECO:0000256" key="2">
    <source>
        <dbReference type="ARBA" id="ARBA00008335"/>
    </source>
</evidence>
<feature type="domain" description="Major facilitator superfamily (MFS) profile" evidence="8">
    <location>
        <begin position="17"/>
        <end position="386"/>
    </location>
</feature>
<evidence type="ECO:0000256" key="4">
    <source>
        <dbReference type="ARBA" id="ARBA00022692"/>
    </source>
</evidence>
<evidence type="ECO:0000313" key="9">
    <source>
        <dbReference type="EMBL" id="MBO8468775.1"/>
    </source>
</evidence>
<feature type="transmembrane region" description="Helical" evidence="7">
    <location>
        <begin position="21"/>
        <end position="39"/>
    </location>
</feature>
<dbReference type="PANTHER" id="PTHR23514:SF3">
    <property type="entry name" value="BYPASS OF STOP CODON PROTEIN 6"/>
    <property type="match status" value="1"/>
</dbReference>
<feature type="transmembrane region" description="Helical" evidence="7">
    <location>
        <begin position="362"/>
        <end position="383"/>
    </location>
</feature>
<gene>
    <name evidence="9" type="ORF">IAA72_03195</name>
</gene>
<feature type="transmembrane region" description="Helical" evidence="7">
    <location>
        <begin position="246"/>
        <end position="267"/>
    </location>
</feature>
<evidence type="ECO:0000259" key="8">
    <source>
        <dbReference type="PROSITE" id="PS50850"/>
    </source>
</evidence>
<proteinExistence type="inferred from homology"/>
<comment type="caution">
    <text evidence="9">The sequence shown here is derived from an EMBL/GenBank/DDBJ whole genome shotgun (WGS) entry which is preliminary data.</text>
</comment>
<dbReference type="PROSITE" id="PS50850">
    <property type="entry name" value="MFS"/>
    <property type="match status" value="1"/>
</dbReference>
<dbReference type="Pfam" id="PF07690">
    <property type="entry name" value="MFS_1"/>
    <property type="match status" value="1"/>
</dbReference>
<dbReference type="GO" id="GO:0012505">
    <property type="term" value="C:endomembrane system"/>
    <property type="evidence" value="ECO:0007669"/>
    <property type="project" value="UniProtKB-SubCell"/>
</dbReference>
<feature type="transmembrane region" description="Helical" evidence="7">
    <location>
        <begin position="141"/>
        <end position="162"/>
    </location>
</feature>
<dbReference type="GO" id="GO:0016020">
    <property type="term" value="C:membrane"/>
    <property type="evidence" value="ECO:0007669"/>
    <property type="project" value="TreeGrafter"/>
</dbReference>
<dbReference type="Proteomes" id="UP000810292">
    <property type="component" value="Unassembled WGS sequence"/>
</dbReference>
<sequence>MFSLGSFLGVEKENRGLLYRIYFIFFASGMMSTLLGAILPELGESYSLDYAFRGVLLSAHQIGNLIAVIASGYIPYLIGRKKSTVILGSGIVLGLILMTLTGNPALLFIAFALTGVGRGTMSNITNVVVGENASNKAAGLNLLHASFAIGAFIAPFIAIAAIPSSWRYAPVAVSIVMLFALFLVLMSRLSSARSERKKGEAGLPRTLGFWLNTAIMFMYLCAEASLIGWLVTYFQDTGVFPDSISTMMQSCLWIMILIGRLTCAVVSPHMNKNILILILGLMMTFFFVLMVVSSSPVIIAIAVFGTGLSMSGIYPTTLSTMEDRYNSSTSATGICIGTATVGAIVMPSIIGMVAEHAGIKGGIATISAALLIMVVLMIIKLGVSLKRR</sequence>
<keyword evidence="3" id="KW-0813">Transport</keyword>
<dbReference type="SUPFAM" id="SSF103473">
    <property type="entry name" value="MFS general substrate transporter"/>
    <property type="match status" value="1"/>
</dbReference>
<comment type="similarity">
    <text evidence="2">Belongs to the major facilitator superfamily.</text>
</comment>
<keyword evidence="4 7" id="KW-0812">Transmembrane</keyword>
<dbReference type="InterPro" id="IPR011701">
    <property type="entry name" value="MFS"/>
</dbReference>
<dbReference type="Gene3D" id="1.20.1250.20">
    <property type="entry name" value="MFS general substrate transporter like domains"/>
    <property type="match status" value="1"/>
</dbReference>
<dbReference type="InterPro" id="IPR020846">
    <property type="entry name" value="MFS_dom"/>
</dbReference>
<feature type="transmembrane region" description="Helical" evidence="7">
    <location>
        <begin position="207"/>
        <end position="234"/>
    </location>
</feature>
<feature type="transmembrane region" description="Helical" evidence="7">
    <location>
        <begin position="108"/>
        <end position="129"/>
    </location>
</feature>
<feature type="transmembrane region" description="Helical" evidence="7">
    <location>
        <begin position="330"/>
        <end position="350"/>
    </location>
</feature>
<keyword evidence="5 7" id="KW-1133">Transmembrane helix</keyword>
<feature type="transmembrane region" description="Helical" evidence="7">
    <location>
        <begin position="59"/>
        <end position="78"/>
    </location>
</feature>
<feature type="transmembrane region" description="Helical" evidence="7">
    <location>
        <begin position="168"/>
        <end position="186"/>
    </location>
</feature>
<name>A0A9D9IAV5_9SPIO</name>
<evidence type="ECO:0000256" key="3">
    <source>
        <dbReference type="ARBA" id="ARBA00022448"/>
    </source>
</evidence>
<comment type="subcellular location">
    <subcellularLocation>
        <location evidence="1">Endomembrane system</location>
        <topology evidence="1">Multi-pass membrane protein</topology>
    </subcellularLocation>
</comment>
<evidence type="ECO:0000256" key="5">
    <source>
        <dbReference type="ARBA" id="ARBA00022989"/>
    </source>
</evidence>
<evidence type="ECO:0000256" key="1">
    <source>
        <dbReference type="ARBA" id="ARBA00004127"/>
    </source>
</evidence>
<evidence type="ECO:0000256" key="7">
    <source>
        <dbReference type="SAM" id="Phobius"/>
    </source>
</evidence>
<reference evidence="9" key="2">
    <citation type="journal article" date="2021" name="PeerJ">
        <title>Extensive microbial diversity within the chicken gut microbiome revealed by metagenomics and culture.</title>
        <authorList>
            <person name="Gilroy R."/>
            <person name="Ravi A."/>
            <person name="Getino M."/>
            <person name="Pursley I."/>
            <person name="Horton D.L."/>
            <person name="Alikhan N.F."/>
            <person name="Baker D."/>
            <person name="Gharbi K."/>
            <person name="Hall N."/>
            <person name="Watson M."/>
            <person name="Adriaenssens E.M."/>
            <person name="Foster-Nyarko E."/>
            <person name="Jarju S."/>
            <person name="Secka A."/>
            <person name="Antonio M."/>
            <person name="Oren A."/>
            <person name="Chaudhuri R.R."/>
            <person name="La Ragione R."/>
            <person name="Hildebrand F."/>
            <person name="Pallen M.J."/>
        </authorList>
    </citation>
    <scope>NUCLEOTIDE SEQUENCE</scope>
    <source>
        <strain evidence="9">14700</strain>
    </source>
</reference>
<dbReference type="InterPro" id="IPR036259">
    <property type="entry name" value="MFS_trans_sf"/>
</dbReference>
<keyword evidence="6 7" id="KW-0472">Membrane</keyword>
<accession>A0A9D9IAV5</accession>
<evidence type="ECO:0000256" key="6">
    <source>
        <dbReference type="ARBA" id="ARBA00023136"/>
    </source>
</evidence>
<protein>
    <submittedName>
        <fullName evidence="9">MFS transporter</fullName>
    </submittedName>
</protein>
<reference evidence="9" key="1">
    <citation type="submission" date="2020-10" db="EMBL/GenBank/DDBJ databases">
        <authorList>
            <person name="Gilroy R."/>
        </authorList>
    </citation>
    <scope>NUCLEOTIDE SEQUENCE</scope>
    <source>
        <strain evidence="9">14700</strain>
    </source>
</reference>
<organism evidence="9 10">
    <name type="scientific">Candidatus Ornithospirochaeta stercoravium</name>
    <dbReference type="NCBI Taxonomy" id="2840897"/>
    <lineage>
        <taxon>Bacteria</taxon>
        <taxon>Pseudomonadati</taxon>
        <taxon>Spirochaetota</taxon>
        <taxon>Spirochaetia</taxon>
        <taxon>Spirochaetales</taxon>
        <taxon>Spirochaetaceae</taxon>
        <taxon>Spirochaetaceae incertae sedis</taxon>
        <taxon>Candidatus Ornithospirochaeta</taxon>
    </lineage>
</organism>
<dbReference type="PANTHER" id="PTHR23514">
    <property type="entry name" value="BYPASS OF STOP CODON PROTEIN 6"/>
    <property type="match status" value="1"/>
</dbReference>
<dbReference type="EMBL" id="JADIMF010000050">
    <property type="protein sequence ID" value="MBO8468775.1"/>
    <property type="molecule type" value="Genomic_DNA"/>
</dbReference>
<feature type="transmembrane region" description="Helical" evidence="7">
    <location>
        <begin position="85"/>
        <end position="102"/>
    </location>
</feature>
<dbReference type="InterPro" id="IPR051788">
    <property type="entry name" value="MFS_Transporter"/>
</dbReference>
<dbReference type="GO" id="GO:0022857">
    <property type="term" value="F:transmembrane transporter activity"/>
    <property type="evidence" value="ECO:0007669"/>
    <property type="project" value="InterPro"/>
</dbReference>